<dbReference type="KEGG" id="pfer:IRI77_15570"/>
<gene>
    <name evidence="2" type="ORF">IRI77_15570</name>
</gene>
<feature type="transmembrane region" description="Helical" evidence="1">
    <location>
        <begin position="6"/>
        <end position="28"/>
    </location>
</feature>
<keyword evidence="1" id="KW-0472">Membrane</keyword>
<dbReference type="EMBL" id="CP063849">
    <property type="protein sequence ID" value="QOY91308.1"/>
    <property type="molecule type" value="Genomic_DNA"/>
</dbReference>
<keyword evidence="3" id="KW-1185">Reference proteome</keyword>
<sequence>MQDYVYPSIYFSYSLFALLAGGALYFFVKSLKHGYLGKDSEEPKYRMLHDDEQPEVRK</sequence>
<evidence type="ECO:0000313" key="3">
    <source>
        <dbReference type="Proteomes" id="UP000593892"/>
    </source>
</evidence>
<dbReference type="RefSeq" id="WP_194452962.1">
    <property type="nucleotide sequence ID" value="NZ_CP063849.1"/>
</dbReference>
<evidence type="ECO:0000313" key="2">
    <source>
        <dbReference type="EMBL" id="QOY91308.1"/>
    </source>
</evidence>
<dbReference type="Proteomes" id="UP000593892">
    <property type="component" value="Chromosome"/>
</dbReference>
<organism evidence="2 3">
    <name type="scientific">Paludibaculum fermentans</name>
    <dbReference type="NCBI Taxonomy" id="1473598"/>
    <lineage>
        <taxon>Bacteria</taxon>
        <taxon>Pseudomonadati</taxon>
        <taxon>Acidobacteriota</taxon>
        <taxon>Terriglobia</taxon>
        <taxon>Bryobacterales</taxon>
        <taxon>Bryobacteraceae</taxon>
        <taxon>Paludibaculum</taxon>
    </lineage>
</organism>
<dbReference type="AlphaFoldDB" id="A0A7S7NWX3"/>
<proteinExistence type="predicted"/>
<reference evidence="2 3" key="1">
    <citation type="submission" date="2020-10" db="EMBL/GenBank/DDBJ databases">
        <title>Complete genome sequence of Paludibaculum fermentans P105T, a facultatively anaerobic acidobacterium capable of dissimilatory Fe(III) reduction.</title>
        <authorList>
            <person name="Dedysh S.N."/>
            <person name="Beletsky A.V."/>
            <person name="Kulichevskaya I.S."/>
            <person name="Mardanov A.V."/>
            <person name="Ravin N.V."/>
        </authorList>
    </citation>
    <scope>NUCLEOTIDE SEQUENCE [LARGE SCALE GENOMIC DNA]</scope>
    <source>
        <strain evidence="2 3">P105</strain>
    </source>
</reference>
<evidence type="ECO:0000256" key="1">
    <source>
        <dbReference type="SAM" id="Phobius"/>
    </source>
</evidence>
<keyword evidence="1" id="KW-1133">Transmembrane helix</keyword>
<keyword evidence="1" id="KW-0812">Transmembrane</keyword>
<accession>A0A7S7NWX3</accession>
<protein>
    <submittedName>
        <fullName evidence="2">Cbb3-type cytochrome oxidase assembly protein</fullName>
    </submittedName>
</protein>
<name>A0A7S7NWX3_PALFE</name>